<keyword evidence="2" id="KW-1185">Reference proteome</keyword>
<dbReference type="KEGG" id="tbr:Tb09.160.1900"/>
<dbReference type="EMBL" id="CM000207">
    <property type="protein sequence ID" value="EAN76419.1"/>
    <property type="molecule type" value="Genomic_DNA"/>
</dbReference>
<dbReference type="PaxDb" id="5691-EAN76419"/>
<evidence type="ECO:0000313" key="2">
    <source>
        <dbReference type="Proteomes" id="UP000008524"/>
    </source>
</evidence>
<dbReference type="RefSeq" id="XP_024498424.1">
    <property type="nucleotide sequence ID" value="XM_024642637.1"/>
</dbReference>
<accession>Q38FK1</accession>
<name>Q38FK1_TRYB2</name>
<dbReference type="InParanoid" id="Q38FK1"/>
<reference evidence="1 2" key="1">
    <citation type="journal article" date="2005" name="Science">
        <title>Comparative genomics of trypanosomatid parasitic protozoa.</title>
        <authorList>
            <person name="El-Sayed N.M."/>
            <person name="Myler P.J."/>
            <person name="Blandin G."/>
            <person name="Berriman M."/>
            <person name="Crabtree J."/>
            <person name="Aggarwal G."/>
            <person name="Caler E."/>
            <person name="Renauld H."/>
            <person name="Worthey E.A."/>
            <person name="Hertz-Fowler C."/>
            <person name="Ghedin E."/>
            <person name="Peacock C."/>
            <person name="Bartholomeu D.C."/>
            <person name="Haas B.J."/>
            <person name="Tran A.N."/>
            <person name="Wortman J.R."/>
            <person name="Alsmark U.C."/>
            <person name="Angiuoli S."/>
            <person name="Anupama A."/>
            <person name="Badger J."/>
            <person name="Bringaud F."/>
            <person name="Cadag E."/>
            <person name="Carlton J.M."/>
            <person name="Cerqueira G.C."/>
            <person name="Creasy T."/>
            <person name="Delcher A.L."/>
            <person name="Djikeng A."/>
            <person name="Embley T.M."/>
            <person name="Hauser C."/>
            <person name="Ivens A.C."/>
            <person name="Kummerfeld S.K."/>
            <person name="Pereira-Leal J.B."/>
            <person name="Nilsson D."/>
            <person name="Peterson J."/>
            <person name="Salzberg S.L."/>
            <person name="Shallom J."/>
            <person name="Silva J.C."/>
            <person name="Sundaram J."/>
            <person name="Westenberger S."/>
            <person name="White O."/>
            <person name="Melville S.E."/>
            <person name="Donelson J.E."/>
            <person name="Andersson B."/>
            <person name="Stuart K.D."/>
            <person name="Hall N."/>
        </authorList>
    </citation>
    <scope>NUCLEOTIDE SEQUENCE [LARGE SCALE GENOMIC DNA]</scope>
    <source>
        <strain evidence="1 2">927/4 GUTat10.1</strain>
    </source>
</reference>
<gene>
    <name evidence="1" type="ORF">Tb09.160.1900</name>
</gene>
<proteinExistence type="predicted"/>
<protein>
    <submittedName>
        <fullName evidence="1">Uncharacterized protein</fullName>
    </submittedName>
</protein>
<dbReference type="Proteomes" id="UP000008524">
    <property type="component" value="Chromosome 9"/>
</dbReference>
<sequence>MRGAQQIRKHGASSSPTLYTAFFPTDQVAAAQLDESPRLQQV</sequence>
<organism evidence="1 2">
    <name type="scientific">Trypanosoma brucei brucei (strain 927/4 GUTat10.1)</name>
    <dbReference type="NCBI Taxonomy" id="185431"/>
    <lineage>
        <taxon>Eukaryota</taxon>
        <taxon>Discoba</taxon>
        <taxon>Euglenozoa</taxon>
        <taxon>Kinetoplastea</taxon>
        <taxon>Metakinetoplastina</taxon>
        <taxon>Trypanosomatida</taxon>
        <taxon>Trypanosomatidae</taxon>
        <taxon>Trypanosoma</taxon>
    </lineage>
</organism>
<dbReference type="GeneID" id="3660418"/>
<reference evidence="1 2" key="2">
    <citation type="journal article" date="2005" name="Science">
        <title>The genome of the African trypanosome Trypanosoma brucei.</title>
        <authorList>
            <person name="Berriman M."/>
            <person name="Ghedin E."/>
            <person name="Hertz-Fowler C."/>
            <person name="Blandin G."/>
            <person name="Renauld H."/>
            <person name="Bartholomeu D.C."/>
            <person name="Lennard N.J."/>
            <person name="Caler E."/>
            <person name="Hamlin N.E."/>
            <person name="Haas B."/>
            <person name="Bohme U."/>
            <person name="Hannick L."/>
            <person name="Aslett M.A."/>
            <person name="Shallom J."/>
            <person name="Marcello L."/>
            <person name="Hou L."/>
            <person name="Wickstead B."/>
            <person name="Alsmark U.C."/>
            <person name="Arrowsmith C."/>
            <person name="Atkin R.J."/>
            <person name="Barron A.J."/>
            <person name="Bringaud F."/>
            <person name="Brooks K."/>
            <person name="Carrington M."/>
            <person name="Cherevach I."/>
            <person name="Chillingworth T.J."/>
            <person name="Churcher C."/>
            <person name="Clark L.N."/>
            <person name="Corton C.H."/>
            <person name="Cronin A."/>
            <person name="Davies R.M."/>
            <person name="Doggett J."/>
            <person name="Djikeng A."/>
            <person name="Feldblyum T."/>
            <person name="Field M.C."/>
            <person name="Fraser A."/>
            <person name="Goodhead I."/>
            <person name="Hance Z."/>
            <person name="Harper D."/>
            <person name="Harris B.R."/>
            <person name="Hauser H."/>
            <person name="Hostetler J."/>
            <person name="Ivens A."/>
            <person name="Jagels K."/>
            <person name="Johnson D."/>
            <person name="Johnson J."/>
            <person name="Jones K."/>
            <person name="Kerhornou A.X."/>
            <person name="Koo H."/>
            <person name="Larke N."/>
            <person name="Landfear S."/>
            <person name="Larkin C."/>
            <person name="Leech V."/>
            <person name="Line A."/>
            <person name="Lord A."/>
            <person name="Macleod A."/>
            <person name="Mooney P.J."/>
            <person name="Moule S."/>
            <person name="Martin D.M."/>
            <person name="Morgan G.W."/>
            <person name="Mungall K."/>
            <person name="Norbertczak H."/>
            <person name="Ormond D."/>
            <person name="Pai G."/>
            <person name="Peacock C.S."/>
            <person name="Peterson J."/>
            <person name="Quail M.A."/>
            <person name="Rabbinowitsch E."/>
            <person name="Rajandream M.A."/>
            <person name="Reitter C."/>
            <person name="Salzberg S.L."/>
            <person name="Sanders M."/>
            <person name="Schobel S."/>
            <person name="Sharp S."/>
            <person name="Simmonds M."/>
            <person name="Simpson A.J."/>
            <person name="Tallon L."/>
            <person name="Turner C.M."/>
            <person name="Tait A."/>
            <person name="Tivey A.R."/>
            <person name="Van Aken S."/>
            <person name="Walker D."/>
            <person name="Wanless D."/>
            <person name="Wang S."/>
            <person name="White B."/>
            <person name="White O."/>
            <person name="Whitehead S."/>
            <person name="Woodward J."/>
            <person name="Wortman J."/>
            <person name="Adams M.D."/>
            <person name="Embley T.M."/>
            <person name="Gull K."/>
            <person name="Ullu E."/>
            <person name="Barry J.D."/>
            <person name="Fairlamb A.H."/>
            <person name="Opperdoes F."/>
            <person name="Barrell B.G."/>
            <person name="Donelson J.E."/>
            <person name="Hall N."/>
            <person name="Fraser C.M."/>
            <person name="Melville S.E."/>
            <person name="El-Sayed N.M."/>
        </authorList>
    </citation>
    <scope>NUCLEOTIDE SEQUENCE [LARGE SCALE GENOMIC DNA]</scope>
    <source>
        <strain evidence="1 2">927/4 GUTat10.1</strain>
    </source>
</reference>
<evidence type="ECO:0000313" key="1">
    <source>
        <dbReference type="EMBL" id="EAN76419.1"/>
    </source>
</evidence>
<dbReference type="AlphaFoldDB" id="Q38FK1"/>